<evidence type="ECO:0000256" key="2">
    <source>
        <dbReference type="ARBA" id="ARBA00022676"/>
    </source>
</evidence>
<accession>A0AA97J3Y5</accession>
<evidence type="ECO:0000256" key="4">
    <source>
        <dbReference type="ARBA" id="ARBA00022695"/>
    </source>
</evidence>
<evidence type="ECO:0000256" key="3">
    <source>
        <dbReference type="ARBA" id="ARBA00022679"/>
    </source>
</evidence>
<dbReference type="GO" id="GO:0016779">
    <property type="term" value="F:nucleotidyltransferase activity"/>
    <property type="evidence" value="ECO:0007669"/>
    <property type="project" value="UniProtKB-KW"/>
</dbReference>
<keyword evidence="2 10" id="KW-0328">Glycosyltransferase</keyword>
<name>A0AA97J3Y5_EUBMA</name>
<dbReference type="Pfam" id="PF01129">
    <property type="entry name" value="ART"/>
    <property type="match status" value="1"/>
</dbReference>
<keyword evidence="5" id="KW-0732">Signal</keyword>
<evidence type="ECO:0000256" key="9">
    <source>
        <dbReference type="ARBA" id="ARBA00047597"/>
    </source>
</evidence>
<comment type="similarity">
    <text evidence="1 10">Belongs to the Arg-specific ADP-ribosyltransferase family.</text>
</comment>
<dbReference type="PANTHER" id="PTHR10339">
    <property type="entry name" value="ADP-RIBOSYLTRANSFERASE"/>
    <property type="match status" value="1"/>
</dbReference>
<dbReference type="KEGG" id="emc:129326441"/>
<dbReference type="AlphaFoldDB" id="A0AA97J3Y5"/>
<protein>
    <recommendedName>
        <fullName evidence="10">NAD(P)(+)--arginine ADP-ribosyltransferase</fullName>
        <ecNumber evidence="10">2.4.2.31</ecNumber>
    </recommendedName>
    <alternativeName>
        <fullName evidence="10">Mono(ADP-ribosyl)transferase</fullName>
    </alternativeName>
</protein>
<dbReference type="PRINTS" id="PR00970">
    <property type="entry name" value="RIBTRNSFRASE"/>
</dbReference>
<keyword evidence="4" id="KW-0548">Nucleotidyltransferase</keyword>
<dbReference type="PROSITE" id="PS51996">
    <property type="entry name" value="TR_MART"/>
    <property type="match status" value="1"/>
</dbReference>
<keyword evidence="7 10" id="KW-0520">NAD</keyword>
<dbReference type="FunFam" id="3.90.176.10:FF:000001">
    <property type="entry name" value="NAD(P)(+)--arginine ADP-ribosyltransferase"/>
    <property type="match status" value="1"/>
</dbReference>
<keyword evidence="8" id="KW-1015">Disulfide bond</keyword>
<dbReference type="Gene3D" id="3.90.176.10">
    <property type="entry name" value="Toxin ADP-ribosyltransferase, Chain A, domain 1"/>
    <property type="match status" value="1"/>
</dbReference>
<reference evidence="12" key="1">
    <citation type="submission" date="2025-08" db="UniProtKB">
        <authorList>
            <consortium name="RefSeq"/>
        </authorList>
    </citation>
    <scope>IDENTIFICATION</scope>
    <source>
        <tissue evidence="12">Blood</tissue>
    </source>
</reference>
<dbReference type="GO" id="GO:0106274">
    <property type="term" value="F:NAD+-protein-arginine ADP-ribosyltransferase activity"/>
    <property type="evidence" value="ECO:0007669"/>
    <property type="project" value="UniProtKB-EC"/>
</dbReference>
<dbReference type="InterPro" id="IPR000768">
    <property type="entry name" value="ART"/>
</dbReference>
<evidence type="ECO:0000256" key="7">
    <source>
        <dbReference type="ARBA" id="ARBA00023027"/>
    </source>
</evidence>
<comment type="catalytic activity">
    <reaction evidence="9 10">
        <text>L-arginyl-[protein] + NAD(+) = N(omega)-(ADP-D-ribosyl)-L-arginyl-[protein] + nicotinamide + H(+)</text>
        <dbReference type="Rhea" id="RHEA:19149"/>
        <dbReference type="Rhea" id="RHEA-COMP:10532"/>
        <dbReference type="Rhea" id="RHEA-COMP:15087"/>
        <dbReference type="ChEBI" id="CHEBI:15378"/>
        <dbReference type="ChEBI" id="CHEBI:17154"/>
        <dbReference type="ChEBI" id="CHEBI:29965"/>
        <dbReference type="ChEBI" id="CHEBI:57540"/>
        <dbReference type="ChEBI" id="CHEBI:142554"/>
        <dbReference type="EC" id="2.4.2.31"/>
    </reaction>
</comment>
<dbReference type="EC" id="2.4.2.31" evidence="10"/>
<dbReference type="GeneID" id="129326441"/>
<evidence type="ECO:0000313" key="12">
    <source>
        <dbReference type="RefSeq" id="XP_054830576.1"/>
    </source>
</evidence>
<dbReference type="PROSITE" id="PS01291">
    <property type="entry name" value="ART"/>
    <property type="match status" value="1"/>
</dbReference>
<evidence type="ECO:0000256" key="1">
    <source>
        <dbReference type="ARBA" id="ARBA00009558"/>
    </source>
</evidence>
<dbReference type="SUPFAM" id="SSF56399">
    <property type="entry name" value="ADP-ribosylation"/>
    <property type="match status" value="1"/>
</dbReference>
<keyword evidence="6 10" id="KW-0521">NADP</keyword>
<evidence type="ECO:0000256" key="6">
    <source>
        <dbReference type="ARBA" id="ARBA00022857"/>
    </source>
</evidence>
<dbReference type="InterPro" id="IPR050999">
    <property type="entry name" value="ADP-ribosyltransferase_ARG"/>
</dbReference>
<dbReference type="SUPFAM" id="SSF56672">
    <property type="entry name" value="DNA/RNA polymerases"/>
    <property type="match status" value="1"/>
</dbReference>
<dbReference type="GO" id="GO:0003950">
    <property type="term" value="F:NAD+ poly-ADP-ribosyltransferase activity"/>
    <property type="evidence" value="ECO:0007669"/>
    <property type="project" value="TreeGrafter"/>
</dbReference>
<keyword evidence="11" id="KW-1185">Reference proteome</keyword>
<dbReference type="InterPro" id="IPR043502">
    <property type="entry name" value="DNA/RNA_pol_sf"/>
</dbReference>
<dbReference type="Gene3D" id="3.10.10.10">
    <property type="entry name" value="HIV Type 1 Reverse Transcriptase, subunit A, domain 1"/>
    <property type="match status" value="1"/>
</dbReference>
<sequence>MGVALLSTEELNLILLEYRDMAQAFSEEEADSLPPYRNTDCAIELIPGERLPKGKLYTMSPAERQELRKFIDKNLERGFIRPASSLHAAPVLFVKKKDGGLRLCTGFRGISAVSMTNAYPIPLIRDLLRVVTQGEVFSFSIERSFSSIREVPFDMATTSFDDQYNGCQDMMEDKVGALLRTEFADTIYAKVWENATAKWDEMKASASVPKDLKPEYAIAALAYTRKEAFLYRDLNRAVRKAGESEEYYLRAFHFKAFHFLLTRALQVLRANASPKCHETYRGVRGASFIAEPSEKARFGYFASSSLDKDQAMSFGKDTFFTIETCYGGYIKEFSFFPEEEEILIPPFEEFQVAEVTETPDGVHIRLISAGIFSKYNCVYVKDAGLSHLFANVRMPFLFWGFLLIAGALGDPGFL</sequence>
<organism evidence="11 12">
    <name type="scientific">Eublepharis macularius</name>
    <name type="common">Leopard gecko</name>
    <name type="synonym">Cyrtodactylus macularius</name>
    <dbReference type="NCBI Taxonomy" id="481883"/>
    <lineage>
        <taxon>Eukaryota</taxon>
        <taxon>Metazoa</taxon>
        <taxon>Chordata</taxon>
        <taxon>Craniata</taxon>
        <taxon>Vertebrata</taxon>
        <taxon>Euteleostomi</taxon>
        <taxon>Lepidosauria</taxon>
        <taxon>Squamata</taxon>
        <taxon>Bifurcata</taxon>
        <taxon>Gekkota</taxon>
        <taxon>Eublepharidae</taxon>
        <taxon>Eublepharinae</taxon>
        <taxon>Eublepharis</taxon>
    </lineage>
</organism>
<evidence type="ECO:0000256" key="8">
    <source>
        <dbReference type="ARBA" id="ARBA00023157"/>
    </source>
</evidence>
<keyword evidence="3 10" id="KW-0808">Transferase</keyword>
<gene>
    <name evidence="12" type="primary">LOC129326441</name>
</gene>
<evidence type="ECO:0000313" key="11">
    <source>
        <dbReference type="Proteomes" id="UP001190640"/>
    </source>
</evidence>
<dbReference type="RefSeq" id="XP_054830576.1">
    <property type="nucleotide sequence ID" value="XM_054974601.1"/>
</dbReference>
<dbReference type="Proteomes" id="UP001190640">
    <property type="component" value="Chromosome 3"/>
</dbReference>
<dbReference type="PANTHER" id="PTHR10339:SF19">
    <property type="entry name" value="GPI-LINKED NAD(P)(+)--ARGININE ADP-RIBOSYLTRANSFERASE 1"/>
    <property type="match status" value="1"/>
</dbReference>
<evidence type="ECO:0000256" key="5">
    <source>
        <dbReference type="ARBA" id="ARBA00022729"/>
    </source>
</evidence>
<evidence type="ECO:0000256" key="10">
    <source>
        <dbReference type="RuleBase" id="RU361228"/>
    </source>
</evidence>
<proteinExistence type="inferred from homology"/>